<evidence type="ECO:0008006" key="7">
    <source>
        <dbReference type="Google" id="ProtNLM"/>
    </source>
</evidence>
<keyword evidence="4" id="KW-1133">Transmembrane helix</keyword>
<dbReference type="PANTHER" id="PTHR24198:SF165">
    <property type="entry name" value="ANKYRIN REPEAT-CONTAINING PROTEIN-RELATED"/>
    <property type="match status" value="1"/>
</dbReference>
<dbReference type="Gene3D" id="1.25.40.20">
    <property type="entry name" value="Ankyrin repeat-containing domain"/>
    <property type="match status" value="2"/>
</dbReference>
<keyword evidence="4" id="KW-0472">Membrane</keyword>
<dbReference type="Proteomes" id="UP001189429">
    <property type="component" value="Unassembled WGS sequence"/>
</dbReference>
<dbReference type="EMBL" id="CAUYUJ010020332">
    <property type="protein sequence ID" value="CAK0897426.1"/>
    <property type="molecule type" value="Genomic_DNA"/>
</dbReference>
<dbReference type="InterPro" id="IPR036770">
    <property type="entry name" value="Ankyrin_rpt-contain_sf"/>
</dbReference>
<evidence type="ECO:0000256" key="1">
    <source>
        <dbReference type="ARBA" id="ARBA00022737"/>
    </source>
</evidence>
<feature type="repeat" description="ANK" evidence="3">
    <location>
        <begin position="383"/>
        <end position="403"/>
    </location>
</feature>
<evidence type="ECO:0000256" key="3">
    <source>
        <dbReference type="PROSITE-ProRule" id="PRU00023"/>
    </source>
</evidence>
<evidence type="ECO:0000256" key="4">
    <source>
        <dbReference type="SAM" id="Phobius"/>
    </source>
</evidence>
<dbReference type="SMART" id="SM00248">
    <property type="entry name" value="ANK"/>
    <property type="match status" value="6"/>
</dbReference>
<dbReference type="PROSITE" id="PS50088">
    <property type="entry name" value="ANK_REPEAT"/>
    <property type="match status" value="4"/>
</dbReference>
<keyword evidence="6" id="KW-1185">Reference proteome</keyword>
<dbReference type="PANTHER" id="PTHR24198">
    <property type="entry name" value="ANKYRIN REPEAT AND PROTEIN KINASE DOMAIN-CONTAINING PROTEIN"/>
    <property type="match status" value="1"/>
</dbReference>
<keyword evidence="1" id="KW-0677">Repeat</keyword>
<feature type="non-terminal residue" evidence="5">
    <location>
        <position position="1"/>
    </location>
</feature>
<dbReference type="SUPFAM" id="SSF48403">
    <property type="entry name" value="Ankyrin repeat"/>
    <property type="match status" value="1"/>
</dbReference>
<proteinExistence type="predicted"/>
<feature type="repeat" description="ANK" evidence="3">
    <location>
        <begin position="265"/>
        <end position="288"/>
    </location>
</feature>
<accession>A0ABN9XD63</accession>
<evidence type="ECO:0000313" key="6">
    <source>
        <dbReference type="Proteomes" id="UP001189429"/>
    </source>
</evidence>
<feature type="repeat" description="ANK" evidence="3">
    <location>
        <begin position="226"/>
        <end position="248"/>
    </location>
</feature>
<reference evidence="5" key="1">
    <citation type="submission" date="2023-10" db="EMBL/GenBank/DDBJ databases">
        <authorList>
            <person name="Chen Y."/>
            <person name="Shah S."/>
            <person name="Dougan E. K."/>
            <person name="Thang M."/>
            <person name="Chan C."/>
        </authorList>
    </citation>
    <scope>NUCLEOTIDE SEQUENCE [LARGE SCALE GENOMIC DNA]</scope>
</reference>
<comment type="caution">
    <text evidence="5">The sequence shown here is derived from an EMBL/GenBank/DDBJ whole genome shotgun (WGS) entry which is preliminary data.</text>
</comment>
<sequence length="769" mass="85491">VWGLHSSAWCLWAVVLAFVVINVTLSEIGNWSRPVVGDRVKILTDSQEGVICQDFKDYHPFKIMYGDGSLATCRDNLHPQRFREDQVQKINRNIWVWNLDGVAPVFCTIAVMAGRGEQWLLVTSRTSWIMAKWIARVCIPACYMLHLLSKFHFIKTNNRVYYRREDTHDVMNMKGALSNVDDGAACQFDAHGKTPLHYACEAGNVEVARFLLNNFPRAAKLEDSRQLATPLHLAAASSSLDIVELLLDDLDDEEVGVALCAVDSEGRTPLHIACSVGDPRLLEELLKRMDGCAEQRTRTLALRDRLGRTPLCAACASGHGKAAQQVLVYSRGSENLRRAARGFDGYKKAPLHYACEYGLLEAVFWLMECYDSQAEALNQGDGTNRTPLHIASESGHVDILQVLCGQRKPEDRKGPPEWNRNAMCEREASRNSRIAGRLISSGGGTIILLWMCGFCQAMKEFYHEDWLVERPGHDHDPDMDIEWIAQEVKVIWPAPLFHAESVACGDDNSFYVGDSYHVYAAKRARKQQAPNEPNESGGKWLEGIEDGLESIEHVVSGLGEGGSDATPDDDDFRFSRVTCDLDGSIADISFGCDANRVCRPFVLLQGKSIVVDCLPGAPQKQRLLKVEGVAEKIVMKGTSTMYVGQSGQVVRYDRRQNNWDPVWTVAHVSTSSQLKSLDLSDNILWLFMGNGTAEGWDIDQGSKCATLNLIPNITSGCLRENSTSSWVLVQNGDAPPVMMHAGELNVTNPFMRACQRSSAAQVDRRVLEV</sequence>
<keyword evidence="4" id="KW-0812">Transmembrane</keyword>
<gene>
    <name evidence="5" type="ORF">PCOR1329_LOCUS75610</name>
</gene>
<dbReference type="Pfam" id="PF12796">
    <property type="entry name" value="Ank_2"/>
    <property type="match status" value="3"/>
</dbReference>
<evidence type="ECO:0000256" key="2">
    <source>
        <dbReference type="ARBA" id="ARBA00023043"/>
    </source>
</evidence>
<keyword evidence="2 3" id="KW-0040">ANK repeat</keyword>
<dbReference type="PROSITE" id="PS50297">
    <property type="entry name" value="ANK_REP_REGION"/>
    <property type="match status" value="4"/>
</dbReference>
<protein>
    <recommendedName>
        <fullName evidence="7">RING-type E3 ubiquitin transferase</fullName>
    </recommendedName>
</protein>
<organism evidence="5 6">
    <name type="scientific">Prorocentrum cordatum</name>
    <dbReference type="NCBI Taxonomy" id="2364126"/>
    <lineage>
        <taxon>Eukaryota</taxon>
        <taxon>Sar</taxon>
        <taxon>Alveolata</taxon>
        <taxon>Dinophyceae</taxon>
        <taxon>Prorocentrales</taxon>
        <taxon>Prorocentraceae</taxon>
        <taxon>Prorocentrum</taxon>
    </lineage>
</organism>
<name>A0ABN9XD63_9DINO</name>
<dbReference type="InterPro" id="IPR002110">
    <property type="entry name" value="Ankyrin_rpt"/>
</dbReference>
<evidence type="ECO:0000313" key="5">
    <source>
        <dbReference type="EMBL" id="CAK0897426.1"/>
    </source>
</evidence>
<feature type="transmembrane region" description="Helical" evidence="4">
    <location>
        <begin position="6"/>
        <end position="25"/>
    </location>
</feature>
<feature type="repeat" description="ANK" evidence="3">
    <location>
        <begin position="191"/>
        <end position="214"/>
    </location>
</feature>